<dbReference type="InterPro" id="IPR009075">
    <property type="entry name" value="AcylCo_DH/oxidase_C"/>
</dbReference>
<accession>A0ABV4QFG7</accession>
<keyword evidence="4" id="KW-0274">FAD</keyword>
<comment type="caution">
    <text evidence="7">The sequence shown here is derived from an EMBL/GenBank/DDBJ whole genome shotgun (WGS) entry which is preliminary data.</text>
</comment>
<dbReference type="PANTHER" id="PTHR43884">
    <property type="entry name" value="ACYL-COA DEHYDROGENASE"/>
    <property type="match status" value="1"/>
</dbReference>
<keyword evidence="3" id="KW-0285">Flavoprotein</keyword>
<feature type="domain" description="Acyl-CoA dehydrogenase/oxidase C-terminal" evidence="6">
    <location>
        <begin position="199"/>
        <end position="312"/>
    </location>
</feature>
<dbReference type="InterPro" id="IPR036250">
    <property type="entry name" value="AcylCo_DH-like_C"/>
</dbReference>
<keyword evidence="8" id="KW-1185">Reference proteome</keyword>
<dbReference type="SUPFAM" id="SSF47203">
    <property type="entry name" value="Acyl-CoA dehydrogenase C-terminal domain-like"/>
    <property type="match status" value="1"/>
</dbReference>
<protein>
    <submittedName>
        <fullName evidence="7">Acyl-CoA dehydrogenase</fullName>
    </submittedName>
</protein>
<dbReference type="Gene3D" id="1.10.540.10">
    <property type="entry name" value="Acyl-CoA dehydrogenase/oxidase, N-terminal domain"/>
    <property type="match status" value="1"/>
</dbReference>
<dbReference type="PANTHER" id="PTHR43884:SF20">
    <property type="entry name" value="ACYL-COA DEHYDROGENASE FADE28"/>
    <property type="match status" value="1"/>
</dbReference>
<evidence type="ECO:0000313" key="7">
    <source>
        <dbReference type="EMBL" id="MFA1541923.1"/>
    </source>
</evidence>
<evidence type="ECO:0000256" key="2">
    <source>
        <dbReference type="ARBA" id="ARBA00009347"/>
    </source>
</evidence>
<dbReference type="Pfam" id="PF00441">
    <property type="entry name" value="Acyl-CoA_dh_1"/>
    <property type="match status" value="1"/>
</dbReference>
<evidence type="ECO:0000256" key="4">
    <source>
        <dbReference type="ARBA" id="ARBA00022827"/>
    </source>
</evidence>
<organism evidence="7 8">
    <name type="scientific">Actinomadura monticuli</name>
    <dbReference type="NCBI Taxonomy" id="3097367"/>
    <lineage>
        <taxon>Bacteria</taxon>
        <taxon>Bacillati</taxon>
        <taxon>Actinomycetota</taxon>
        <taxon>Actinomycetes</taxon>
        <taxon>Streptosporangiales</taxon>
        <taxon>Thermomonosporaceae</taxon>
        <taxon>Actinomadura</taxon>
    </lineage>
</organism>
<dbReference type="EMBL" id="JAXCEI010000010">
    <property type="protein sequence ID" value="MFA1541923.1"/>
    <property type="molecule type" value="Genomic_DNA"/>
</dbReference>
<keyword evidence="5" id="KW-0560">Oxidoreductase</keyword>
<proteinExistence type="inferred from homology"/>
<evidence type="ECO:0000256" key="5">
    <source>
        <dbReference type="ARBA" id="ARBA00023002"/>
    </source>
</evidence>
<sequence>MDVGLSAEQHQLVESFTGLFAGASPPERVRAAEPLGFDAGLWETVRSAGAVPMAVGEDAGGWGAGPLDLALLAEVHGRFLAPVPVIEAQVAARLLARIGTPRAGVALAAALAGERTVTVAVHPAAGGTARLVPAGAAADDALVVDGDRLLLVPARGAPVANLGSMPLADLPLGRDAEVLAGGPEAGAAHEAAQDEFLLLTAAAQVGIAARALEIGVGYVSERRAWNVPIGSFQSVAHALADSAAAIDGARLLVHEAAWAATEDPARFAELAAMAFAFAAETARDATYRSLHFHGGYGFTDEYDVQLYYRRARGWAGVCLEPNAAYRRAADRRYGPARMERMEKQWTSV</sequence>
<evidence type="ECO:0000313" key="8">
    <source>
        <dbReference type="Proteomes" id="UP001569963"/>
    </source>
</evidence>
<dbReference type="SUPFAM" id="SSF56645">
    <property type="entry name" value="Acyl-CoA dehydrogenase NM domain-like"/>
    <property type="match status" value="1"/>
</dbReference>
<comment type="similarity">
    <text evidence="2">Belongs to the acyl-CoA dehydrogenase family.</text>
</comment>
<dbReference type="Proteomes" id="UP001569963">
    <property type="component" value="Unassembled WGS sequence"/>
</dbReference>
<evidence type="ECO:0000259" key="6">
    <source>
        <dbReference type="Pfam" id="PF00441"/>
    </source>
</evidence>
<evidence type="ECO:0000256" key="3">
    <source>
        <dbReference type="ARBA" id="ARBA00022630"/>
    </source>
</evidence>
<comment type="cofactor">
    <cofactor evidence="1">
        <name>FAD</name>
        <dbReference type="ChEBI" id="CHEBI:57692"/>
    </cofactor>
</comment>
<reference evidence="7 8" key="1">
    <citation type="submission" date="2023-11" db="EMBL/GenBank/DDBJ databases">
        <title>Actinomadura monticuli sp. nov., isolated from volcanic ash.</title>
        <authorList>
            <person name="Lee S.D."/>
            <person name="Yang H."/>
            <person name="Kim I.S."/>
        </authorList>
    </citation>
    <scope>NUCLEOTIDE SEQUENCE [LARGE SCALE GENOMIC DNA]</scope>
    <source>
        <strain evidence="7 8">DLS-62</strain>
    </source>
</reference>
<dbReference type="InterPro" id="IPR009100">
    <property type="entry name" value="AcylCoA_DH/oxidase_NM_dom_sf"/>
</dbReference>
<evidence type="ECO:0000256" key="1">
    <source>
        <dbReference type="ARBA" id="ARBA00001974"/>
    </source>
</evidence>
<dbReference type="InterPro" id="IPR037069">
    <property type="entry name" value="AcylCoA_DH/ox_N_sf"/>
</dbReference>
<gene>
    <name evidence="7" type="ORF">SM611_23580</name>
</gene>
<dbReference type="RefSeq" id="WP_371952078.1">
    <property type="nucleotide sequence ID" value="NZ_JAXCEI010000010.1"/>
</dbReference>
<dbReference type="Gene3D" id="1.20.140.10">
    <property type="entry name" value="Butyryl-CoA Dehydrogenase, subunit A, domain 3"/>
    <property type="match status" value="1"/>
</dbReference>
<name>A0ABV4QFG7_9ACTN</name>